<dbReference type="Proteomes" id="UP000611629">
    <property type="component" value="Unassembled WGS sequence"/>
</dbReference>
<sequence>MDKLRRKIELAIINQLKKKQVYQFAHYQNLVTDYMKFWDIKNMLQEDIEKRGVSVYWCNGGGQEGYKKNESISELLKVNKQMLTILYDLGIRASDLKVVEEDEEL</sequence>
<proteinExistence type="predicted"/>
<name>A0A974BIL0_SEDHY</name>
<dbReference type="RefSeq" id="WP_179237558.1">
    <property type="nucleotide sequence ID" value="NZ_JACBNQ010000005.1"/>
</dbReference>
<dbReference type="EMBL" id="JACBNQ010000005">
    <property type="protein sequence ID" value="NYB73864.1"/>
    <property type="molecule type" value="Genomic_DNA"/>
</dbReference>
<protein>
    <submittedName>
        <fullName evidence="1">RNA polymerase subunit sigma-70</fullName>
    </submittedName>
</protein>
<gene>
    <name evidence="1" type="ORF">HZF24_06890</name>
</gene>
<accession>A0A974BIL0</accession>
<comment type="caution">
    <text evidence="1">The sequence shown here is derived from an EMBL/GenBank/DDBJ whole genome shotgun (WGS) entry which is preliminary data.</text>
</comment>
<dbReference type="AlphaFoldDB" id="A0A974BIL0"/>
<organism evidence="1 2">
    <name type="scientific">Sedimentibacter hydroxybenzoicus DSM 7310</name>
    <dbReference type="NCBI Taxonomy" id="1123245"/>
    <lineage>
        <taxon>Bacteria</taxon>
        <taxon>Bacillati</taxon>
        <taxon>Bacillota</taxon>
        <taxon>Tissierellia</taxon>
        <taxon>Sedimentibacter</taxon>
    </lineage>
</organism>
<evidence type="ECO:0000313" key="1">
    <source>
        <dbReference type="EMBL" id="NYB73864.1"/>
    </source>
</evidence>
<keyword evidence="2" id="KW-1185">Reference proteome</keyword>
<evidence type="ECO:0000313" key="2">
    <source>
        <dbReference type="Proteomes" id="UP000611629"/>
    </source>
</evidence>
<reference evidence="1" key="1">
    <citation type="submission" date="2020-07" db="EMBL/GenBank/DDBJ databases">
        <title>Genomic analysis of a strain of Sedimentibacter Hydroxybenzoicus DSM7310.</title>
        <authorList>
            <person name="Ma S."/>
        </authorList>
    </citation>
    <scope>NUCLEOTIDE SEQUENCE</scope>
    <source>
        <strain evidence="1">DSM 7310</strain>
    </source>
</reference>